<dbReference type="CDD" id="cd04301">
    <property type="entry name" value="NAT_SF"/>
    <property type="match status" value="1"/>
</dbReference>
<comment type="caution">
    <text evidence="2">The sequence shown here is derived from an EMBL/GenBank/DDBJ whole genome shotgun (WGS) entry which is preliminary data.</text>
</comment>
<feature type="domain" description="N-acetyltransferase" evidence="1">
    <location>
        <begin position="151"/>
        <end position="296"/>
    </location>
</feature>
<accession>A0ABS6JWD3</accession>
<keyword evidence="2" id="KW-0012">Acyltransferase</keyword>
<gene>
    <name evidence="2" type="ORF">KS407_15825</name>
</gene>
<protein>
    <submittedName>
        <fullName evidence="2">GNAT family N-acetyltransferase</fullName>
        <ecNumber evidence="2">2.3.1.-</ecNumber>
    </submittedName>
</protein>
<dbReference type="EMBL" id="JAHQCR010000063">
    <property type="protein sequence ID" value="MBU9722886.1"/>
    <property type="molecule type" value="Genomic_DNA"/>
</dbReference>
<keyword evidence="3" id="KW-1185">Reference proteome</keyword>
<evidence type="ECO:0000313" key="2">
    <source>
        <dbReference type="EMBL" id="MBU9722886.1"/>
    </source>
</evidence>
<keyword evidence="2" id="KW-0808">Transferase</keyword>
<organism evidence="2 3">
    <name type="scientific">Evansella alkalicola</name>
    <dbReference type="NCBI Taxonomy" id="745819"/>
    <lineage>
        <taxon>Bacteria</taxon>
        <taxon>Bacillati</taxon>
        <taxon>Bacillota</taxon>
        <taxon>Bacilli</taxon>
        <taxon>Bacillales</taxon>
        <taxon>Bacillaceae</taxon>
        <taxon>Evansella</taxon>
    </lineage>
</organism>
<proteinExistence type="predicted"/>
<dbReference type="Proteomes" id="UP000790580">
    <property type="component" value="Unassembled WGS sequence"/>
</dbReference>
<name>A0ABS6JWD3_9BACI</name>
<feature type="domain" description="N-acetyltransferase" evidence="1">
    <location>
        <begin position="4"/>
        <end position="154"/>
    </location>
</feature>
<dbReference type="InterPro" id="IPR000182">
    <property type="entry name" value="GNAT_dom"/>
</dbReference>
<dbReference type="InterPro" id="IPR016181">
    <property type="entry name" value="Acyl_CoA_acyltransferase"/>
</dbReference>
<dbReference type="RefSeq" id="WP_088073632.1">
    <property type="nucleotide sequence ID" value="NZ_JAHQCR010000063.1"/>
</dbReference>
<dbReference type="PANTHER" id="PTHR43415">
    <property type="entry name" value="SPERMIDINE N(1)-ACETYLTRANSFERASE"/>
    <property type="match status" value="1"/>
</dbReference>
<dbReference type="PANTHER" id="PTHR43415:SF3">
    <property type="entry name" value="GNAT-FAMILY ACETYLTRANSFERASE"/>
    <property type="match status" value="1"/>
</dbReference>
<reference evidence="2 3" key="1">
    <citation type="submission" date="2021-06" db="EMBL/GenBank/DDBJ databases">
        <title>Bacillus sp. RD4P76, an endophyte from a halophyte.</title>
        <authorList>
            <person name="Sun J.-Q."/>
        </authorList>
    </citation>
    <scope>NUCLEOTIDE SEQUENCE [LARGE SCALE GENOMIC DNA]</scope>
    <source>
        <strain evidence="2 3">JCM 17098</strain>
    </source>
</reference>
<sequence length="296" mass="34351">MREITIRQAREEDILQVAELIAKLNKEKEHHIGYCGEDRDEIINTLETEFKDHLFENSFVIAERDEKMVGVLGFDGDLENQHAEIWGPFFSEAGWGKYVIHMWTKLQKLIPSEIDTISLFPQKNNENCAQFANGIGFEKQSEQTILVVRQEDVDKVPSDRGTEINEFYEEVRALHDATFPGTYYNGDEIMGRINDLRKVFTLQEQGKLVGYIYVEAEPQFGEGSIEFFAVHEAYRGKGKGKELLQIGLKWLFSFEELDKITLCVNAGNDKAIRLYEHVGFQKKHELVHYIKKCHRR</sequence>
<dbReference type="PROSITE" id="PS51186">
    <property type="entry name" value="GNAT"/>
    <property type="match status" value="2"/>
</dbReference>
<evidence type="ECO:0000313" key="3">
    <source>
        <dbReference type="Proteomes" id="UP000790580"/>
    </source>
</evidence>
<dbReference type="Pfam" id="PF00583">
    <property type="entry name" value="Acetyltransf_1"/>
    <property type="match status" value="1"/>
</dbReference>
<dbReference type="SUPFAM" id="SSF55729">
    <property type="entry name" value="Acyl-CoA N-acyltransferases (Nat)"/>
    <property type="match status" value="2"/>
</dbReference>
<dbReference type="EC" id="2.3.1.-" evidence="2"/>
<evidence type="ECO:0000259" key="1">
    <source>
        <dbReference type="PROSITE" id="PS51186"/>
    </source>
</evidence>
<dbReference type="GO" id="GO:0016746">
    <property type="term" value="F:acyltransferase activity"/>
    <property type="evidence" value="ECO:0007669"/>
    <property type="project" value="UniProtKB-KW"/>
</dbReference>
<dbReference type="Gene3D" id="3.40.630.30">
    <property type="match status" value="2"/>
</dbReference>